<dbReference type="GO" id="GO:0016757">
    <property type="term" value="F:glycosyltransferase activity"/>
    <property type="evidence" value="ECO:0007669"/>
    <property type="project" value="TreeGrafter"/>
</dbReference>
<accession>A0A7C0WT12</accession>
<dbReference type="AlphaFoldDB" id="A0A7C0WT12"/>
<dbReference type="Pfam" id="PF09314">
    <property type="entry name" value="DUF1972"/>
    <property type="match status" value="1"/>
</dbReference>
<dbReference type="Gene3D" id="3.40.50.2000">
    <property type="entry name" value="Glycogen Phosphorylase B"/>
    <property type="match status" value="2"/>
</dbReference>
<reference evidence="3" key="1">
    <citation type="journal article" date="2020" name="mSystems">
        <title>Genome- and Community-Level Interaction Insights into Carbon Utilization and Element Cycling Functions of Hydrothermarchaeota in Hydrothermal Sediment.</title>
        <authorList>
            <person name="Zhou Z."/>
            <person name="Liu Y."/>
            <person name="Xu W."/>
            <person name="Pan J."/>
            <person name="Luo Z.H."/>
            <person name="Li M."/>
        </authorList>
    </citation>
    <scope>NUCLEOTIDE SEQUENCE [LARGE SCALE GENOMIC DNA]</scope>
    <source>
        <strain evidence="3">HyVt-19</strain>
    </source>
</reference>
<evidence type="ECO:0000313" key="3">
    <source>
        <dbReference type="EMBL" id="HDL90669.1"/>
    </source>
</evidence>
<dbReference type="Pfam" id="PF13692">
    <property type="entry name" value="Glyco_trans_1_4"/>
    <property type="match status" value="1"/>
</dbReference>
<feature type="non-terminal residue" evidence="3">
    <location>
        <position position="1"/>
    </location>
</feature>
<evidence type="ECO:0000256" key="1">
    <source>
        <dbReference type="ARBA" id="ARBA00022679"/>
    </source>
</evidence>
<keyword evidence="1" id="KW-0808">Transferase</keyword>
<dbReference type="EMBL" id="DQZW01000340">
    <property type="protein sequence ID" value="HDL90669.1"/>
    <property type="molecule type" value="Genomic_DNA"/>
</dbReference>
<dbReference type="InterPro" id="IPR015393">
    <property type="entry name" value="DUF1972"/>
</dbReference>
<dbReference type="Proteomes" id="UP000886355">
    <property type="component" value="Unassembled WGS sequence"/>
</dbReference>
<sequence>TMSHTLLSTLHALKQNYDIIYYVIAGNSPVAFLAKLAGHRVIINVDGADADRAKWKGFAKVYIRFAEHLAKHSAHVIIADSRAIKRRYKIRYKCNTIFIPYGANPWPREKERSNTGTIKKFGLKPDGYILFVSRMTPENKADLLVKAFKKARTDLKLVLVGDAPYVDDYKKYLDDLCKDDSRIVRTGYLWGRDYKQISCHCRFFVLPSTIDGTRPVLLDQMAFGNCVLVANNPAQIEVVRDCGVYFDKTKPIESLKEKLELLSVDDSLVIHCRERAFKRSQKVYSWDRIVRTYERLFLKLTERANHFSPLITRA</sequence>
<dbReference type="SUPFAM" id="SSF53756">
    <property type="entry name" value="UDP-Glycosyltransferase/glycogen phosphorylase"/>
    <property type="match status" value="1"/>
</dbReference>
<name>A0A7C0WT12_9BACT</name>
<dbReference type="PANTHER" id="PTHR46401">
    <property type="entry name" value="GLYCOSYLTRANSFERASE WBBK-RELATED"/>
    <property type="match status" value="1"/>
</dbReference>
<evidence type="ECO:0000259" key="2">
    <source>
        <dbReference type="Pfam" id="PF09314"/>
    </source>
</evidence>
<organism evidence="3">
    <name type="scientific">Thermodesulforhabdus norvegica</name>
    <dbReference type="NCBI Taxonomy" id="39841"/>
    <lineage>
        <taxon>Bacteria</taxon>
        <taxon>Pseudomonadati</taxon>
        <taxon>Thermodesulfobacteriota</taxon>
        <taxon>Syntrophobacteria</taxon>
        <taxon>Syntrophobacterales</taxon>
        <taxon>Thermodesulforhabdaceae</taxon>
        <taxon>Thermodesulforhabdus</taxon>
    </lineage>
</organism>
<proteinExistence type="predicted"/>
<feature type="domain" description="DUF1972" evidence="2">
    <location>
        <begin position="35"/>
        <end position="103"/>
    </location>
</feature>
<protein>
    <submittedName>
        <fullName evidence="3">Glycosyltransferase</fullName>
    </submittedName>
</protein>
<dbReference type="PANTHER" id="PTHR46401:SF2">
    <property type="entry name" value="GLYCOSYLTRANSFERASE WBBK-RELATED"/>
    <property type="match status" value="1"/>
</dbReference>
<gene>
    <name evidence="3" type="ORF">ENG14_07175</name>
</gene>
<comment type="caution">
    <text evidence="3">The sequence shown here is derived from an EMBL/GenBank/DDBJ whole genome shotgun (WGS) entry which is preliminary data.</text>
</comment>